<keyword evidence="8" id="KW-0496">Mitochondrion</keyword>
<keyword evidence="6" id="KW-0999">Mitochondrion inner membrane</keyword>
<gene>
    <name evidence="12" type="ORF">THAR02_00059</name>
</gene>
<dbReference type="GO" id="GO:0071913">
    <property type="term" value="F:citrate secondary active transmembrane transporter activity"/>
    <property type="evidence" value="ECO:0007669"/>
    <property type="project" value="TreeGrafter"/>
</dbReference>
<dbReference type="AlphaFoldDB" id="A0A0F9XSY9"/>
<dbReference type="OrthoDB" id="44467at2759"/>
<feature type="repeat" description="Solcar" evidence="10">
    <location>
        <begin position="57"/>
        <end position="139"/>
    </location>
</feature>
<reference evidence="13" key="1">
    <citation type="journal article" date="2015" name="Genome Announc.">
        <title>Draft whole-genome sequence of the biocontrol agent Trichoderma harzianum T6776.</title>
        <authorList>
            <person name="Baroncelli R."/>
            <person name="Piaggeschi G."/>
            <person name="Fiorini L."/>
            <person name="Bertolini E."/>
            <person name="Zapparata A."/>
            <person name="Pe M.E."/>
            <person name="Sarrocco S."/>
            <person name="Vannacci G."/>
        </authorList>
    </citation>
    <scope>NUCLEOTIDE SEQUENCE [LARGE SCALE GENOMIC DNA]</scope>
    <source>
        <strain evidence="13">T6776</strain>
    </source>
</reference>
<dbReference type="SUPFAM" id="SSF103506">
    <property type="entry name" value="Mitochondrial carrier"/>
    <property type="match status" value="1"/>
</dbReference>
<proteinExistence type="inferred from homology"/>
<keyword evidence="4 10" id="KW-0812">Transmembrane</keyword>
<evidence type="ECO:0000256" key="11">
    <source>
        <dbReference type="RuleBase" id="RU000488"/>
    </source>
</evidence>
<name>A0A0F9XSY9_TRIHA</name>
<comment type="subcellular location">
    <subcellularLocation>
        <location evidence="1">Mitochondrion membrane</location>
        <topology evidence="1">Multi-pass membrane protein</topology>
    </subcellularLocation>
</comment>
<organism evidence="12 13">
    <name type="scientific">Trichoderma harzianum</name>
    <name type="common">Hypocrea lixii</name>
    <dbReference type="NCBI Taxonomy" id="5544"/>
    <lineage>
        <taxon>Eukaryota</taxon>
        <taxon>Fungi</taxon>
        <taxon>Dikarya</taxon>
        <taxon>Ascomycota</taxon>
        <taxon>Pezizomycotina</taxon>
        <taxon>Sordariomycetes</taxon>
        <taxon>Hypocreomycetidae</taxon>
        <taxon>Hypocreales</taxon>
        <taxon>Hypocreaceae</taxon>
        <taxon>Trichoderma</taxon>
    </lineage>
</organism>
<dbReference type="InterPro" id="IPR018108">
    <property type="entry name" value="MCP_transmembrane"/>
</dbReference>
<comment type="caution">
    <text evidence="12">The sequence shown here is derived from an EMBL/GenBank/DDBJ whole genome shotgun (WGS) entry which is preliminary data.</text>
</comment>
<evidence type="ECO:0000256" key="1">
    <source>
        <dbReference type="ARBA" id="ARBA00004225"/>
    </source>
</evidence>
<dbReference type="GO" id="GO:0031966">
    <property type="term" value="C:mitochondrial membrane"/>
    <property type="evidence" value="ECO:0007669"/>
    <property type="project" value="UniProtKB-SubCell"/>
</dbReference>
<comment type="similarity">
    <text evidence="2 11">Belongs to the mitochondrial carrier (TC 2.A.29) family.</text>
</comment>
<evidence type="ECO:0000256" key="2">
    <source>
        <dbReference type="ARBA" id="ARBA00006375"/>
    </source>
</evidence>
<dbReference type="EMBL" id="JOKZ01000001">
    <property type="protein sequence ID" value="KKP07851.1"/>
    <property type="molecule type" value="Genomic_DNA"/>
</dbReference>
<evidence type="ECO:0000256" key="4">
    <source>
        <dbReference type="ARBA" id="ARBA00022692"/>
    </source>
</evidence>
<dbReference type="PANTHER" id="PTHR45788:SF3">
    <property type="entry name" value="TRICARBOXYLATE TRANSPORT PROTEIN"/>
    <property type="match status" value="1"/>
</dbReference>
<keyword evidence="5" id="KW-0677">Repeat</keyword>
<evidence type="ECO:0000256" key="7">
    <source>
        <dbReference type="ARBA" id="ARBA00022989"/>
    </source>
</evidence>
<evidence type="ECO:0000256" key="6">
    <source>
        <dbReference type="ARBA" id="ARBA00022792"/>
    </source>
</evidence>
<evidence type="ECO:0000256" key="10">
    <source>
        <dbReference type="PROSITE-ProRule" id="PRU00282"/>
    </source>
</evidence>
<dbReference type="Gene3D" id="1.50.40.10">
    <property type="entry name" value="Mitochondrial carrier domain"/>
    <property type="match status" value="1"/>
</dbReference>
<dbReference type="PANTHER" id="PTHR45788">
    <property type="entry name" value="SUCCINATE/FUMARATE MITOCHONDRIAL TRANSPORTER-RELATED"/>
    <property type="match status" value="1"/>
</dbReference>
<evidence type="ECO:0000256" key="5">
    <source>
        <dbReference type="ARBA" id="ARBA00022737"/>
    </source>
</evidence>
<dbReference type="Proteomes" id="UP000034112">
    <property type="component" value="Unassembled WGS sequence"/>
</dbReference>
<dbReference type="InterPro" id="IPR023395">
    <property type="entry name" value="MCP_dom_sf"/>
</dbReference>
<keyword evidence="7" id="KW-1133">Transmembrane helix</keyword>
<protein>
    <submittedName>
        <fullName evidence="12">Tricarboxylate transport protein</fullName>
    </submittedName>
</protein>
<accession>A0A0F9XSY9</accession>
<dbReference type="PROSITE" id="PS50920">
    <property type="entry name" value="SOLCAR"/>
    <property type="match status" value="1"/>
</dbReference>
<keyword evidence="9 10" id="KW-0472">Membrane</keyword>
<evidence type="ECO:0000256" key="3">
    <source>
        <dbReference type="ARBA" id="ARBA00022448"/>
    </source>
</evidence>
<evidence type="ECO:0000313" key="12">
    <source>
        <dbReference type="EMBL" id="KKP07851.1"/>
    </source>
</evidence>
<sequence>MGAGAAESLLAVTPSERIKTVLIDDAKTGKKQLRGGLHAVQLQHTEAHMGQKYGVENNSVTTFAMGAAAGTFTVHATQPFDSVKTRSQALKSSGTIAAARSIINDYGFTGLWRGSTMRLGRLLLSGGIVFSVYETTREIVEAVLL</sequence>
<dbReference type="Pfam" id="PF00153">
    <property type="entry name" value="Mito_carr"/>
    <property type="match status" value="1"/>
</dbReference>
<evidence type="ECO:0000256" key="8">
    <source>
        <dbReference type="ARBA" id="ARBA00023128"/>
    </source>
</evidence>
<keyword evidence="3 11" id="KW-0813">Transport</keyword>
<dbReference type="GO" id="GO:0006843">
    <property type="term" value="P:mitochondrial citrate transmembrane transport"/>
    <property type="evidence" value="ECO:0007669"/>
    <property type="project" value="TreeGrafter"/>
</dbReference>
<dbReference type="InterPro" id="IPR049563">
    <property type="entry name" value="TXTP-like"/>
</dbReference>
<evidence type="ECO:0000313" key="13">
    <source>
        <dbReference type="Proteomes" id="UP000034112"/>
    </source>
</evidence>
<evidence type="ECO:0000256" key="9">
    <source>
        <dbReference type="ARBA" id="ARBA00023136"/>
    </source>
</evidence>